<dbReference type="GO" id="GO:0016020">
    <property type="term" value="C:membrane"/>
    <property type="evidence" value="ECO:0007669"/>
    <property type="project" value="UniProtKB-SubCell"/>
</dbReference>
<keyword evidence="7" id="KW-1185">Reference proteome</keyword>
<evidence type="ECO:0000256" key="1">
    <source>
        <dbReference type="ARBA" id="ARBA00004370"/>
    </source>
</evidence>
<comment type="subcellular location">
    <subcellularLocation>
        <location evidence="1">Membrane</location>
    </subcellularLocation>
</comment>
<protein>
    <submittedName>
        <fullName evidence="8">G_PROTEIN_RECEP_F1_2 domain-containing protein</fullName>
    </submittedName>
</protein>
<dbReference type="InterPro" id="IPR000276">
    <property type="entry name" value="GPCR_Rhodpsn"/>
</dbReference>
<feature type="transmembrane region" description="Helical" evidence="5">
    <location>
        <begin position="12"/>
        <end position="33"/>
    </location>
</feature>
<dbReference type="Pfam" id="PF10320">
    <property type="entry name" value="7TM_GPCR_Srsx"/>
    <property type="match status" value="1"/>
</dbReference>
<feature type="transmembrane region" description="Helical" evidence="5">
    <location>
        <begin position="79"/>
        <end position="104"/>
    </location>
</feature>
<keyword evidence="4 5" id="KW-0472">Membrane</keyword>
<evidence type="ECO:0000256" key="4">
    <source>
        <dbReference type="ARBA" id="ARBA00023136"/>
    </source>
</evidence>
<keyword evidence="2 5" id="KW-0812">Transmembrane</keyword>
<dbReference type="EMBL" id="UZAF01018749">
    <property type="protein sequence ID" value="VDO54624.1"/>
    <property type="molecule type" value="Genomic_DNA"/>
</dbReference>
<proteinExistence type="predicted"/>
<dbReference type="AlphaFoldDB" id="A0A0N4WTJ4"/>
<dbReference type="SMART" id="SM01381">
    <property type="entry name" value="7TM_GPCR_Srsx"/>
    <property type="match status" value="1"/>
</dbReference>
<evidence type="ECO:0000313" key="7">
    <source>
        <dbReference type="Proteomes" id="UP000268014"/>
    </source>
</evidence>
<name>A0A0N4WTJ4_HAEPC</name>
<gene>
    <name evidence="6" type="ORF">HPLM_LOCUS14904</name>
</gene>
<evidence type="ECO:0000313" key="6">
    <source>
        <dbReference type="EMBL" id="VDO54624.1"/>
    </source>
</evidence>
<evidence type="ECO:0000313" key="8">
    <source>
        <dbReference type="WBParaSite" id="HPLM_0001491201-mRNA-1"/>
    </source>
</evidence>
<organism evidence="8">
    <name type="scientific">Haemonchus placei</name>
    <name type="common">Barber's pole worm</name>
    <dbReference type="NCBI Taxonomy" id="6290"/>
    <lineage>
        <taxon>Eukaryota</taxon>
        <taxon>Metazoa</taxon>
        <taxon>Ecdysozoa</taxon>
        <taxon>Nematoda</taxon>
        <taxon>Chromadorea</taxon>
        <taxon>Rhabditida</taxon>
        <taxon>Rhabditina</taxon>
        <taxon>Rhabditomorpha</taxon>
        <taxon>Strongyloidea</taxon>
        <taxon>Trichostrongylidae</taxon>
        <taxon>Haemonchus</taxon>
    </lineage>
</organism>
<dbReference type="GO" id="GO:0004930">
    <property type="term" value="F:G protein-coupled receptor activity"/>
    <property type="evidence" value="ECO:0007669"/>
    <property type="project" value="InterPro"/>
</dbReference>
<reference evidence="6 7" key="2">
    <citation type="submission" date="2018-11" db="EMBL/GenBank/DDBJ databases">
        <authorList>
            <consortium name="Pathogen Informatics"/>
        </authorList>
    </citation>
    <scope>NUCLEOTIDE SEQUENCE [LARGE SCALE GENOMIC DNA]</scope>
    <source>
        <strain evidence="6 7">MHpl1</strain>
    </source>
</reference>
<dbReference type="WBParaSite" id="HPLM_0001491201-mRNA-1">
    <property type="protein sequence ID" value="HPLM_0001491201-mRNA-1"/>
    <property type="gene ID" value="HPLM_0001491201"/>
</dbReference>
<sequence>MYPSATPTPYKVFYIVVPTISIVGNAFVVYVTILSKNLRSHCSILIALLSLADIVLVSSNIISTIAYNVRPVVNSYPKLYMVAQLLPGCSFGAVMDVWAFLYRVSDEQGICTLATPMKGESYQLYFKLLMATSVSIILCYTCFIFLLKRIRMREFLEFLQISDATEGRDYGLSHLPWLNRRFWAVQRAAGPLVLIATQMQMELFIADQYVGFNKSIVGQSHPSSVFAPSFTPLTLKKEEQSGTVDEQDKGQYHSYRDAFAFGA</sequence>
<dbReference type="OrthoDB" id="5820127at2759"/>
<reference evidence="8" key="1">
    <citation type="submission" date="2017-02" db="UniProtKB">
        <authorList>
            <consortium name="WormBaseParasite"/>
        </authorList>
    </citation>
    <scope>IDENTIFICATION</scope>
</reference>
<evidence type="ECO:0000256" key="2">
    <source>
        <dbReference type="ARBA" id="ARBA00022692"/>
    </source>
</evidence>
<keyword evidence="3 5" id="KW-1133">Transmembrane helix</keyword>
<dbReference type="Gene3D" id="1.20.1070.10">
    <property type="entry name" value="Rhodopsin 7-helix transmembrane proteins"/>
    <property type="match status" value="1"/>
</dbReference>
<dbReference type="Proteomes" id="UP000268014">
    <property type="component" value="Unassembled WGS sequence"/>
</dbReference>
<dbReference type="CDD" id="cd00637">
    <property type="entry name" value="7tm_classA_rhodopsin-like"/>
    <property type="match status" value="1"/>
</dbReference>
<accession>A0A0N4WTJ4</accession>
<feature type="transmembrane region" description="Helical" evidence="5">
    <location>
        <begin position="45"/>
        <end position="67"/>
    </location>
</feature>
<evidence type="ECO:0000256" key="5">
    <source>
        <dbReference type="SAM" id="Phobius"/>
    </source>
</evidence>
<dbReference type="SUPFAM" id="SSF81321">
    <property type="entry name" value="Family A G protein-coupled receptor-like"/>
    <property type="match status" value="1"/>
</dbReference>
<feature type="transmembrane region" description="Helical" evidence="5">
    <location>
        <begin position="124"/>
        <end position="147"/>
    </location>
</feature>
<dbReference type="InterPro" id="IPR019424">
    <property type="entry name" value="7TM_GPCR_Srsx"/>
</dbReference>
<evidence type="ECO:0000256" key="3">
    <source>
        <dbReference type="ARBA" id="ARBA00022989"/>
    </source>
</evidence>